<gene>
    <name evidence="1" type="ORF">GMARGA_LOCUS16986</name>
</gene>
<keyword evidence="2" id="KW-1185">Reference proteome</keyword>
<sequence length="50" mass="5950">MFFFVSIVRNNKTVLFVVLFEIDERLTFEDLLNYANSDYVSEEAVRVDIQ</sequence>
<name>A0ABN7VCI4_GIGMA</name>
<protein>
    <submittedName>
        <fullName evidence="1">21464_t:CDS:1</fullName>
    </submittedName>
</protein>
<evidence type="ECO:0000313" key="2">
    <source>
        <dbReference type="Proteomes" id="UP000789901"/>
    </source>
</evidence>
<comment type="caution">
    <text evidence="1">The sequence shown here is derived from an EMBL/GenBank/DDBJ whole genome shotgun (WGS) entry which is preliminary data.</text>
</comment>
<feature type="non-terminal residue" evidence="1">
    <location>
        <position position="50"/>
    </location>
</feature>
<dbReference type="Proteomes" id="UP000789901">
    <property type="component" value="Unassembled WGS sequence"/>
</dbReference>
<evidence type="ECO:0000313" key="1">
    <source>
        <dbReference type="EMBL" id="CAG8756600.1"/>
    </source>
</evidence>
<proteinExistence type="predicted"/>
<dbReference type="EMBL" id="CAJVQB010012587">
    <property type="protein sequence ID" value="CAG8756600.1"/>
    <property type="molecule type" value="Genomic_DNA"/>
</dbReference>
<organism evidence="1 2">
    <name type="scientific">Gigaspora margarita</name>
    <dbReference type="NCBI Taxonomy" id="4874"/>
    <lineage>
        <taxon>Eukaryota</taxon>
        <taxon>Fungi</taxon>
        <taxon>Fungi incertae sedis</taxon>
        <taxon>Mucoromycota</taxon>
        <taxon>Glomeromycotina</taxon>
        <taxon>Glomeromycetes</taxon>
        <taxon>Diversisporales</taxon>
        <taxon>Gigasporaceae</taxon>
        <taxon>Gigaspora</taxon>
    </lineage>
</organism>
<accession>A0ABN7VCI4</accession>
<reference evidence="1 2" key="1">
    <citation type="submission" date="2021-06" db="EMBL/GenBank/DDBJ databases">
        <authorList>
            <person name="Kallberg Y."/>
            <person name="Tangrot J."/>
            <person name="Rosling A."/>
        </authorList>
    </citation>
    <scope>NUCLEOTIDE SEQUENCE [LARGE SCALE GENOMIC DNA]</scope>
    <source>
        <strain evidence="1 2">120-4 pot B 10/14</strain>
    </source>
</reference>